<dbReference type="Proteomes" id="UP000019464">
    <property type="component" value="Unassembled WGS sequence"/>
</dbReference>
<evidence type="ECO:0000313" key="3">
    <source>
        <dbReference type="EMBL" id="EXJ13080.1"/>
    </source>
</evidence>
<proteinExistence type="predicted"/>
<dbReference type="AlphaFoldDB" id="W9VRN7"/>
<sequence length="377" mass="41807">MTVNTIKSSLVPTPRPLDNAISSSKSAKPSESGRSLSELHDKVLQTLSQSIPGMSVDKFKKLDANQFTPEKVADRISGFVAAGLENARARGASEERIQQMYDAAMKGVEKGFKEAKEILTNLDVLKGKIAEDVSETERLTFDALAKLSPQQRLVSNLTQMTAAQRFEKSETFELNLMTKEGDKVSISFGRSESMQAGMSIAKSDSGMAAIFDMSRSETSGFSFSVQGNLNVDEIDAIQNLIRDVNQLANEFFEGDVQKAFEQAANFKMDTQQLASMSLTLTRSESYSAAMSYEKTQALGGSAETQRPQQRLSQLMEGMKQAMNEQIKSFVKEPESFMSELMKGLVQQDIRYIDAQKEQQENLNNNMSRLLESVFPKQ</sequence>
<dbReference type="EMBL" id="AONB01000001">
    <property type="protein sequence ID" value="EXJ13080.1"/>
    <property type="molecule type" value="Genomic_DNA"/>
</dbReference>
<dbReference type="STRING" id="1229521.D791_00428"/>
<gene>
    <name evidence="3" type="ORF">D791_00428</name>
</gene>
<dbReference type="InterPro" id="IPR041651">
    <property type="entry name" value="DUF5610"/>
</dbReference>
<comment type="caution">
    <text evidence="3">The sequence shown here is derived from an EMBL/GenBank/DDBJ whole genome shotgun (WGS) entry which is preliminary data.</text>
</comment>
<reference evidence="4" key="1">
    <citation type="submission" date="2012-11" db="EMBL/GenBank/DDBJ databases">
        <authorList>
            <person name="Singh A."/>
            <person name="Pinnaka A.K."/>
            <person name="Vaidya B."/>
        </authorList>
    </citation>
    <scope>NUCLEOTIDE SEQUENCE [LARGE SCALE GENOMIC DNA]</scope>
    <source>
        <strain evidence="4">AK23</strain>
    </source>
</reference>
<feature type="compositionally biased region" description="Low complexity" evidence="1">
    <location>
        <begin position="22"/>
        <end position="35"/>
    </location>
</feature>
<feature type="region of interest" description="Disordered" evidence="1">
    <location>
        <begin position="1"/>
        <end position="37"/>
    </location>
</feature>
<accession>W9VRN7</accession>
<name>W9VRN7_9GAMM</name>
<dbReference type="Pfam" id="PF18433">
    <property type="entry name" value="DUF5610"/>
    <property type="match status" value="1"/>
</dbReference>
<reference evidence="3 4" key="2">
    <citation type="journal article" date="2015" name="Syst. Appl. Microbiol.">
        <title>Nitrincola nitratireducens sp. nov. isolated from a haloalkaline crater lake.</title>
        <authorList>
            <person name="Singh A."/>
            <person name="Vaidya B."/>
            <person name="Tanuku N.R."/>
            <person name="Pinnaka A.K."/>
        </authorList>
    </citation>
    <scope>NUCLEOTIDE SEQUENCE [LARGE SCALE GENOMIC DNA]</scope>
    <source>
        <strain evidence="3 4">AK23</strain>
    </source>
</reference>
<evidence type="ECO:0000256" key="1">
    <source>
        <dbReference type="SAM" id="MobiDB-lite"/>
    </source>
</evidence>
<evidence type="ECO:0000313" key="4">
    <source>
        <dbReference type="Proteomes" id="UP000019464"/>
    </source>
</evidence>
<feature type="compositionally biased region" description="Polar residues" evidence="1">
    <location>
        <begin position="1"/>
        <end position="11"/>
    </location>
</feature>
<organism evidence="3 4">
    <name type="scientific">Nitrincola nitratireducens</name>
    <dbReference type="NCBI Taxonomy" id="1229521"/>
    <lineage>
        <taxon>Bacteria</taxon>
        <taxon>Pseudomonadati</taxon>
        <taxon>Pseudomonadota</taxon>
        <taxon>Gammaproteobacteria</taxon>
        <taxon>Oceanospirillales</taxon>
        <taxon>Oceanospirillaceae</taxon>
        <taxon>Nitrincola</taxon>
    </lineage>
</organism>
<dbReference type="Gene3D" id="1.10.132.90">
    <property type="match status" value="1"/>
</dbReference>
<evidence type="ECO:0000259" key="2">
    <source>
        <dbReference type="Pfam" id="PF18433"/>
    </source>
</evidence>
<protein>
    <recommendedName>
        <fullName evidence="2">DUF5610 domain-containing protein</fullName>
    </recommendedName>
</protein>
<feature type="domain" description="DUF5610" evidence="2">
    <location>
        <begin position="34"/>
        <end position="147"/>
    </location>
</feature>
<keyword evidence="4" id="KW-1185">Reference proteome</keyword>